<evidence type="ECO:0000259" key="6">
    <source>
        <dbReference type="Pfam" id="PF00496"/>
    </source>
</evidence>
<dbReference type="RefSeq" id="WP_106002265.1">
    <property type="nucleotide sequence ID" value="NZ_CP027527.1"/>
</dbReference>
<dbReference type="PIRSF" id="PIRSF002741">
    <property type="entry name" value="MppA"/>
    <property type="match status" value="1"/>
</dbReference>
<feature type="domain" description="Solute-binding protein family 5" evidence="6">
    <location>
        <begin position="80"/>
        <end position="447"/>
    </location>
</feature>
<dbReference type="SUPFAM" id="SSF53850">
    <property type="entry name" value="Periplasmic binding protein-like II"/>
    <property type="match status" value="1"/>
</dbReference>
<comment type="subcellular location">
    <subcellularLocation>
        <location evidence="1">Periplasm</location>
    </subcellularLocation>
</comment>
<accession>A4TZV7</accession>
<organism evidence="7">
    <name type="scientific">Magnetospirillum gryphiswaldense</name>
    <dbReference type="NCBI Taxonomy" id="55518"/>
    <lineage>
        <taxon>Bacteria</taxon>
        <taxon>Pseudomonadati</taxon>
        <taxon>Pseudomonadota</taxon>
        <taxon>Alphaproteobacteria</taxon>
        <taxon>Rhodospirillales</taxon>
        <taxon>Rhodospirillaceae</taxon>
        <taxon>Magnetospirillum</taxon>
    </lineage>
</organism>
<dbReference type="InterPro" id="IPR039424">
    <property type="entry name" value="SBP_5"/>
</dbReference>
<sequence>MPSLFRLLLTIIVLAAPVAAGARDQLAIGLSQFPASLHPNMESMMAKAYVLGMTNRPMTAFDAKWQLVCMLCERLPTFDNGLAKRETSADGKVGVALTYTLPADAFWGDGKPVTTEDVLFTWEVGRHPQSGVGNAEMYRRILKIEVKDAKTFTVHLDRLTFDYNALNDFQPLPAHLERDRFSPDPATYRNRSLYDHDSTRPGLYNGPYRITQVVAGSHLVLERNSHWRGTKPDFDRVVVRAVENTAALEAQLLSGGVDMIAGELGLPLEQGLALAKRDDPRFQVMFKSGLVFEHMDVNLDNPALADRRVRQALMYGLDRQGMSRQLFDGRQPVAHTQVNPLDGVHAGDVPTYGHDPAKAAKLLDEAGWSLKGASRRNAKGEALTVDLITTAGNRSRELVSQVIQGQWRALGIDVRLKAEPPRVFFAETVTKRRFAHLALFAWVSAPENVPRTTLHSSQIPSAANNWTGQNYTGYADPRMDALLDAIEVELDKPKRVELWRQLQHLYAQDLPALPLFFRAEAYVLPRPLTGVEPTGHQDPSTLWIEHWRWRP</sequence>
<dbReference type="Gene3D" id="3.40.190.10">
    <property type="entry name" value="Periplasmic binding protein-like II"/>
    <property type="match status" value="1"/>
</dbReference>
<keyword evidence="3" id="KW-0813">Transport</keyword>
<name>A4TZV7_9PROT</name>
<evidence type="ECO:0000256" key="3">
    <source>
        <dbReference type="ARBA" id="ARBA00022448"/>
    </source>
</evidence>
<dbReference type="Gene3D" id="3.90.76.10">
    <property type="entry name" value="Dipeptide-binding Protein, Domain 1"/>
    <property type="match status" value="1"/>
</dbReference>
<dbReference type="InterPro" id="IPR030678">
    <property type="entry name" value="Peptide/Ni-bd"/>
</dbReference>
<evidence type="ECO:0000313" key="7">
    <source>
        <dbReference type="EMBL" id="CAM76164.1"/>
    </source>
</evidence>
<dbReference type="PANTHER" id="PTHR30290">
    <property type="entry name" value="PERIPLASMIC BINDING COMPONENT OF ABC TRANSPORTER"/>
    <property type="match status" value="1"/>
</dbReference>
<dbReference type="GO" id="GO:0043190">
    <property type="term" value="C:ATP-binding cassette (ABC) transporter complex"/>
    <property type="evidence" value="ECO:0007669"/>
    <property type="project" value="InterPro"/>
</dbReference>
<comment type="similarity">
    <text evidence="2">Belongs to the bacterial solute-binding protein 5 family.</text>
</comment>
<dbReference type="GO" id="GO:0030288">
    <property type="term" value="C:outer membrane-bounded periplasmic space"/>
    <property type="evidence" value="ECO:0007669"/>
    <property type="project" value="UniProtKB-ARBA"/>
</dbReference>
<evidence type="ECO:0000256" key="2">
    <source>
        <dbReference type="ARBA" id="ARBA00005695"/>
    </source>
</evidence>
<dbReference type="GO" id="GO:0015833">
    <property type="term" value="P:peptide transport"/>
    <property type="evidence" value="ECO:0007669"/>
    <property type="project" value="TreeGrafter"/>
</dbReference>
<dbReference type="InterPro" id="IPR000914">
    <property type="entry name" value="SBP_5_dom"/>
</dbReference>
<evidence type="ECO:0000256" key="4">
    <source>
        <dbReference type="ARBA" id="ARBA00022729"/>
    </source>
</evidence>
<dbReference type="GO" id="GO:1904680">
    <property type="term" value="F:peptide transmembrane transporter activity"/>
    <property type="evidence" value="ECO:0007669"/>
    <property type="project" value="TreeGrafter"/>
</dbReference>
<dbReference type="CDD" id="cd08513">
    <property type="entry name" value="PBP2_thermophilic_Hb8_like"/>
    <property type="match status" value="1"/>
</dbReference>
<dbReference type="Gene3D" id="3.10.105.10">
    <property type="entry name" value="Dipeptide-binding Protein, Domain 3"/>
    <property type="match status" value="1"/>
</dbReference>
<reference evidence="7" key="1">
    <citation type="journal article" date="2007" name="J. Bacteriol.">
        <title>Comparative genome analysis of four magnetotactic bacteria reveals a complex set of group-specific genes implicated in magnetosome biomineralization and function.</title>
        <authorList>
            <person name="Richter M."/>
            <person name="Kube M."/>
            <person name="Bazylinski D.A."/>
            <person name="Lombardot T."/>
            <person name="Gloeckner F.O."/>
            <person name="Reinhardt R."/>
            <person name="Schueler D."/>
        </authorList>
    </citation>
    <scope>NUCLEOTIDE SEQUENCE</scope>
    <source>
        <strain evidence="7">MSR-1</strain>
    </source>
</reference>
<feature type="signal peptide" evidence="5">
    <location>
        <begin position="1"/>
        <end position="22"/>
    </location>
</feature>
<feature type="chain" id="PRO_5002674304" evidence="5">
    <location>
        <begin position="23"/>
        <end position="551"/>
    </location>
</feature>
<protein>
    <submittedName>
        <fullName evidence="7">Oligopeptide-binding protein [Precursor]</fullName>
    </submittedName>
</protein>
<evidence type="ECO:0000256" key="1">
    <source>
        <dbReference type="ARBA" id="ARBA00004418"/>
    </source>
</evidence>
<keyword evidence="4 5" id="KW-0732">Signal</keyword>
<dbReference type="AlphaFoldDB" id="A4TZV7"/>
<dbReference type="PANTHER" id="PTHR30290:SF10">
    <property type="entry name" value="PERIPLASMIC OLIGOPEPTIDE-BINDING PROTEIN-RELATED"/>
    <property type="match status" value="1"/>
</dbReference>
<proteinExistence type="inferred from homology"/>
<evidence type="ECO:0000256" key="5">
    <source>
        <dbReference type="SAM" id="SignalP"/>
    </source>
</evidence>
<gene>
    <name evidence="7" type="primary">appA</name>
    <name evidence="7" type="ORF">MGR_1436</name>
</gene>
<dbReference type="EMBL" id="CU459003">
    <property type="protein sequence ID" value="CAM76164.1"/>
    <property type="molecule type" value="Genomic_DNA"/>
</dbReference>
<dbReference type="Pfam" id="PF00496">
    <property type="entry name" value="SBP_bac_5"/>
    <property type="match status" value="1"/>
</dbReference>